<feature type="region of interest" description="Disordered" evidence="1">
    <location>
        <begin position="1"/>
        <end position="76"/>
    </location>
</feature>
<feature type="compositionally biased region" description="Basic and acidic residues" evidence="1">
    <location>
        <begin position="15"/>
        <end position="32"/>
    </location>
</feature>
<protein>
    <submittedName>
        <fullName evidence="2">Uncharacterized protein</fullName>
    </submittedName>
</protein>
<reference evidence="2 3" key="1">
    <citation type="submission" date="2014-06" db="EMBL/GenBank/DDBJ databases">
        <title>Evolutionary Origins and Diversification of the Mycorrhizal Mutualists.</title>
        <authorList>
            <consortium name="DOE Joint Genome Institute"/>
            <consortium name="Mycorrhizal Genomics Consortium"/>
            <person name="Kohler A."/>
            <person name="Kuo A."/>
            <person name="Nagy L.G."/>
            <person name="Floudas D."/>
            <person name="Copeland A."/>
            <person name="Barry K.W."/>
            <person name="Cichocki N."/>
            <person name="Veneault-Fourrey C."/>
            <person name="LaButti K."/>
            <person name="Lindquist E.A."/>
            <person name="Lipzen A."/>
            <person name="Lundell T."/>
            <person name="Morin E."/>
            <person name="Murat C."/>
            <person name="Riley R."/>
            <person name="Ohm R."/>
            <person name="Sun H."/>
            <person name="Tunlid A."/>
            <person name="Henrissat B."/>
            <person name="Grigoriev I.V."/>
            <person name="Hibbett D.S."/>
            <person name="Martin F."/>
        </authorList>
    </citation>
    <scope>NUCLEOTIDE SEQUENCE [LARGE SCALE GENOMIC DNA]</scope>
    <source>
        <strain evidence="2 3">SS14</strain>
    </source>
</reference>
<organism evidence="2 3">
    <name type="scientific">Sphaerobolus stellatus (strain SS14)</name>
    <dbReference type="NCBI Taxonomy" id="990650"/>
    <lineage>
        <taxon>Eukaryota</taxon>
        <taxon>Fungi</taxon>
        <taxon>Dikarya</taxon>
        <taxon>Basidiomycota</taxon>
        <taxon>Agaricomycotina</taxon>
        <taxon>Agaricomycetes</taxon>
        <taxon>Phallomycetidae</taxon>
        <taxon>Geastrales</taxon>
        <taxon>Sphaerobolaceae</taxon>
        <taxon>Sphaerobolus</taxon>
    </lineage>
</organism>
<dbReference type="HOGENOM" id="CLU_012886_2_0_1"/>
<keyword evidence="3" id="KW-1185">Reference proteome</keyword>
<dbReference type="AlphaFoldDB" id="A0A0C9V708"/>
<dbReference type="Proteomes" id="UP000054279">
    <property type="component" value="Unassembled WGS sequence"/>
</dbReference>
<feature type="compositionally biased region" description="Polar residues" evidence="1">
    <location>
        <begin position="40"/>
        <end position="53"/>
    </location>
</feature>
<evidence type="ECO:0000313" key="3">
    <source>
        <dbReference type="Proteomes" id="UP000054279"/>
    </source>
</evidence>
<feature type="compositionally biased region" description="Basic and acidic residues" evidence="1">
    <location>
        <begin position="58"/>
        <end position="76"/>
    </location>
</feature>
<evidence type="ECO:0000256" key="1">
    <source>
        <dbReference type="SAM" id="MobiDB-lite"/>
    </source>
</evidence>
<dbReference type="EMBL" id="KN837217">
    <property type="protein sequence ID" value="KIJ33131.1"/>
    <property type="molecule type" value="Genomic_DNA"/>
</dbReference>
<name>A0A0C9V708_SPHS4</name>
<gene>
    <name evidence="2" type="ORF">M422DRAFT_265007</name>
</gene>
<accession>A0A0C9V708</accession>
<evidence type="ECO:0000313" key="2">
    <source>
        <dbReference type="EMBL" id="KIJ33131.1"/>
    </source>
</evidence>
<proteinExistence type="predicted"/>
<sequence>MAQTAIMEPVPGTGTDDRMRLTQSRVPRDGDRQSLPPRQPNIQKNTPHAAQSEQSDDSQPRRSRDAHTGYVRATRDECVMTQSRTRHARDIRVTEDTRVNSQESTCRRHISSPINTRREPGVPKSIEHSRHSIREPQSIHMNALREEIKKMISATIKDKLRSDADSVTTVSESILALDANAQYWSDLSNKATRHSCRALELQLKLAEEK</sequence>
<feature type="non-terminal residue" evidence="2">
    <location>
        <position position="209"/>
    </location>
</feature>